<dbReference type="OrthoDB" id="7340718at2"/>
<evidence type="ECO:0000313" key="2">
    <source>
        <dbReference type="Proteomes" id="UP000316313"/>
    </source>
</evidence>
<accession>A0A4Y6UMY7</accession>
<reference evidence="1 2" key="1">
    <citation type="submission" date="2019-03" db="EMBL/GenBank/DDBJ databases">
        <title>The complete genome sequence of Swingsia samuiensis NBRC107927(T).</title>
        <authorList>
            <person name="Chua K.-O."/>
            <person name="Chan K.-G."/>
            <person name="See-Too W.-S."/>
        </authorList>
    </citation>
    <scope>NUCLEOTIDE SEQUENCE [LARGE SCALE GENOMIC DNA]</scope>
    <source>
        <strain evidence="1 2">AH83</strain>
    </source>
</reference>
<dbReference type="AlphaFoldDB" id="A0A4Y6UMY7"/>
<proteinExistence type="predicted"/>
<name>A0A4Y6UMY7_9PROT</name>
<gene>
    <name evidence="1" type="ORF">E3D00_09165</name>
</gene>
<protein>
    <submittedName>
        <fullName evidence="1">Uncharacterized protein</fullName>
    </submittedName>
</protein>
<dbReference type="KEGG" id="ssam:E3D00_09165"/>
<organism evidence="1 2">
    <name type="scientific">Swingsia samuiensis</name>
    <dbReference type="NCBI Taxonomy" id="1293412"/>
    <lineage>
        <taxon>Bacteria</taxon>
        <taxon>Pseudomonadati</taxon>
        <taxon>Pseudomonadota</taxon>
        <taxon>Alphaproteobacteria</taxon>
        <taxon>Acetobacterales</taxon>
        <taxon>Acetobacteraceae</taxon>
        <taxon>Swingsia</taxon>
    </lineage>
</organism>
<evidence type="ECO:0000313" key="1">
    <source>
        <dbReference type="EMBL" id="QDH17717.1"/>
    </source>
</evidence>
<dbReference type="EMBL" id="CP038141">
    <property type="protein sequence ID" value="QDH17717.1"/>
    <property type="molecule type" value="Genomic_DNA"/>
</dbReference>
<dbReference type="RefSeq" id="WP_141461931.1">
    <property type="nucleotide sequence ID" value="NZ_CP038141.1"/>
</dbReference>
<dbReference type="Proteomes" id="UP000316313">
    <property type="component" value="Chromosome"/>
</dbReference>
<sequence length="311" mass="35467">MTELIEDILISELTTSVRSEVVEFAASLINSFPKMPLGVLFYGSVLRKADPEGILDFYIITESNNDFKGNTFARVGNVLLPPNVNYAEFKADDGILWRAKIAVISAEQFKKRNSLSSLDSTLWARFCQPVRLVWVRDASAADIILNLIIQSVTTASCWAALLGSSGMTAIQYWQNLFAHTYESEVRVEQKGRGNSLIKDKEERFSKLLLLGWKRAHLNYAQQKDYLQPLIPKSLIERAYKRWGLIRRTGKTRNIARLIKASFTFEGGGDYLAWKIKRHAGIDLKLSSFEAKHPLIMLPFLLWRMYSLRKAK</sequence>
<keyword evidence="2" id="KW-1185">Reference proteome</keyword>